<dbReference type="OrthoDB" id="6444777at2"/>
<sequence>MGIKVRGIQASKQGLDALVNDIQGRRAPRAVQSASIIIGSEAAVLTPIDTSTLINSQFRELMVNGTMVTGRVGYSADYAVYVHNAPGKLKGKPRSGVQSFNTSSGKVAFASDKGNFWDPHAEPHFLTKGAANAKDAVIAVVHKEMSR</sequence>
<name>A0A1Y0L926_TATCI</name>
<dbReference type="RefSeq" id="WP_087488927.1">
    <property type="nucleotide sequence ID" value="NZ_CP015579.1"/>
</dbReference>
<reference evidence="3 4" key="1">
    <citation type="submission" date="2016-05" db="EMBL/GenBank/DDBJ databases">
        <title>Complete genome sequence of two 2,5-diketo-D-glunonic acid producing strain Tatumella citrea.</title>
        <authorList>
            <person name="Duan C."/>
            <person name="Yang J."/>
            <person name="Yang S."/>
        </authorList>
    </citation>
    <scope>NUCLEOTIDE SEQUENCE [LARGE SCALE GENOMIC DNA]</scope>
    <source>
        <strain evidence="2 3">ATCC 39140</strain>
        <strain evidence="1 4">DSM 13699</strain>
    </source>
</reference>
<organism evidence="1 4">
    <name type="scientific">Tatumella citrea</name>
    <name type="common">Pantoea citrea</name>
    <dbReference type="NCBI Taxonomy" id="53336"/>
    <lineage>
        <taxon>Bacteria</taxon>
        <taxon>Pseudomonadati</taxon>
        <taxon>Pseudomonadota</taxon>
        <taxon>Gammaproteobacteria</taxon>
        <taxon>Enterobacterales</taxon>
        <taxon>Erwiniaceae</taxon>
        <taxon>Tatumella</taxon>
    </lineage>
</organism>
<evidence type="ECO:0000313" key="4">
    <source>
        <dbReference type="Proteomes" id="UP000195814"/>
    </source>
</evidence>
<evidence type="ECO:0008006" key="5">
    <source>
        <dbReference type="Google" id="ProtNLM"/>
    </source>
</evidence>
<evidence type="ECO:0000313" key="1">
    <source>
        <dbReference type="EMBL" id="ARU94561.1"/>
    </source>
</evidence>
<dbReference type="EMBL" id="CP015579">
    <property type="protein sequence ID" value="ARU94561.1"/>
    <property type="molecule type" value="Genomic_DNA"/>
</dbReference>
<keyword evidence="3" id="KW-1185">Reference proteome</keyword>
<evidence type="ECO:0000313" key="2">
    <source>
        <dbReference type="EMBL" id="ARU98599.1"/>
    </source>
</evidence>
<dbReference type="Proteomes" id="UP000195814">
    <property type="component" value="Chromosome"/>
</dbReference>
<dbReference type="Proteomes" id="UP000195729">
    <property type="component" value="Chromosome"/>
</dbReference>
<dbReference type="EMBL" id="CP015581">
    <property type="protein sequence ID" value="ARU98599.1"/>
    <property type="molecule type" value="Genomic_DNA"/>
</dbReference>
<gene>
    <name evidence="1" type="ORF">A7K98_12790</name>
    <name evidence="2" type="ORF">A7K99_12780</name>
</gene>
<dbReference type="AlphaFoldDB" id="A0A1Y0L926"/>
<evidence type="ECO:0000313" key="3">
    <source>
        <dbReference type="Proteomes" id="UP000195729"/>
    </source>
</evidence>
<proteinExistence type="predicted"/>
<protein>
    <recommendedName>
        <fullName evidence="5">HK97 gp10 family phage protein</fullName>
    </recommendedName>
</protein>
<accession>A0A1Y0L926</accession>
<dbReference type="KEGG" id="tci:A7K98_12790"/>